<dbReference type="EMBL" id="BSDZ01000080">
    <property type="protein sequence ID" value="GLI68807.1"/>
    <property type="molecule type" value="Genomic_DNA"/>
</dbReference>
<dbReference type="Proteomes" id="UP001165090">
    <property type="component" value="Unassembled WGS sequence"/>
</dbReference>
<evidence type="ECO:0000313" key="3">
    <source>
        <dbReference type="Proteomes" id="UP001165090"/>
    </source>
</evidence>
<feature type="compositionally biased region" description="Low complexity" evidence="1">
    <location>
        <begin position="69"/>
        <end position="79"/>
    </location>
</feature>
<feature type="region of interest" description="Disordered" evidence="1">
    <location>
        <begin position="61"/>
        <end position="148"/>
    </location>
</feature>
<name>A0ABQ5SFT5_9CHLO</name>
<sequence length="163" mass="15976">MTFPASPAAIARLGDACSKLPAPPFGAPPTAAFAASAASAVAASASAANLKAVALDAASVSPDNRALMSSKPARATAASSPPPSPPSLPPTGFVALMERDGSAPGLPDTPVSHKSRTDSGSGASCAWGPRDGESGGPTAAVRCRSRTPVTSPLGFIMRSLLTP</sequence>
<proteinExistence type="predicted"/>
<comment type="caution">
    <text evidence="2">The sequence shown here is derived from an EMBL/GenBank/DDBJ whole genome shotgun (WGS) entry which is preliminary data.</text>
</comment>
<reference evidence="2 3" key="1">
    <citation type="journal article" date="2023" name="IScience">
        <title>Expanded male sex-determining region conserved during the evolution of homothallism in the green alga Volvox.</title>
        <authorList>
            <person name="Yamamoto K."/>
            <person name="Matsuzaki R."/>
            <person name="Mahakham W."/>
            <person name="Heman W."/>
            <person name="Sekimoto H."/>
            <person name="Kawachi M."/>
            <person name="Minakuchi Y."/>
            <person name="Toyoda A."/>
            <person name="Nozaki H."/>
        </authorList>
    </citation>
    <scope>NUCLEOTIDE SEQUENCE [LARGE SCALE GENOMIC DNA]</scope>
    <source>
        <strain evidence="2 3">NIES-4468</strain>
    </source>
</reference>
<feature type="compositionally biased region" description="Pro residues" evidence="1">
    <location>
        <begin position="80"/>
        <end position="89"/>
    </location>
</feature>
<accession>A0ABQ5SFT5</accession>
<evidence type="ECO:0000313" key="2">
    <source>
        <dbReference type="EMBL" id="GLI68807.1"/>
    </source>
</evidence>
<keyword evidence="3" id="KW-1185">Reference proteome</keyword>
<protein>
    <submittedName>
        <fullName evidence="2">Uncharacterized protein</fullName>
    </submittedName>
</protein>
<evidence type="ECO:0000256" key="1">
    <source>
        <dbReference type="SAM" id="MobiDB-lite"/>
    </source>
</evidence>
<organism evidence="2 3">
    <name type="scientific">Volvox africanus</name>
    <dbReference type="NCBI Taxonomy" id="51714"/>
    <lineage>
        <taxon>Eukaryota</taxon>
        <taxon>Viridiplantae</taxon>
        <taxon>Chlorophyta</taxon>
        <taxon>core chlorophytes</taxon>
        <taxon>Chlorophyceae</taxon>
        <taxon>CS clade</taxon>
        <taxon>Chlamydomonadales</taxon>
        <taxon>Volvocaceae</taxon>
        <taxon>Volvox</taxon>
    </lineage>
</organism>
<gene>
    <name evidence="2" type="ORF">VaNZ11_013309</name>
</gene>